<evidence type="ECO:0000313" key="4">
    <source>
        <dbReference type="EMBL" id="HGQ17978.1"/>
    </source>
</evidence>
<dbReference type="InterPro" id="IPR036188">
    <property type="entry name" value="FAD/NAD-bd_sf"/>
</dbReference>
<evidence type="ECO:0000259" key="2">
    <source>
        <dbReference type="Pfam" id="PF07992"/>
    </source>
</evidence>
<dbReference type="PRINTS" id="PR00368">
    <property type="entry name" value="FADPNR"/>
</dbReference>
<dbReference type="PANTHER" id="PTHR42949">
    <property type="entry name" value="ANAEROBIC GLYCEROL-3-PHOSPHATE DEHYDROGENASE SUBUNIT B"/>
    <property type="match status" value="1"/>
</dbReference>
<dbReference type="AlphaFoldDB" id="A0A7J3JPH7"/>
<dbReference type="InterPro" id="IPR051691">
    <property type="entry name" value="Metab_Enz_Cyan_OpOx_G3PDH"/>
</dbReference>
<reference evidence="4" key="1">
    <citation type="journal article" date="2020" name="mSystems">
        <title>Genome- and Community-Level Interaction Insights into Carbon Utilization and Element Cycling Functions of Hydrothermarchaeota in Hydrothermal Sediment.</title>
        <authorList>
            <person name="Zhou Z."/>
            <person name="Liu Y."/>
            <person name="Xu W."/>
            <person name="Pan J."/>
            <person name="Luo Z.H."/>
            <person name="Li M."/>
        </authorList>
    </citation>
    <scope>NUCLEOTIDE SEQUENCE [LARGE SCALE GENOMIC DNA]</scope>
    <source>
        <strain evidence="3">SpSt-618</strain>
        <strain evidence="4">SpSt-657</strain>
    </source>
</reference>
<organism evidence="4">
    <name type="scientific">Ignisphaera aggregans</name>
    <dbReference type="NCBI Taxonomy" id="334771"/>
    <lineage>
        <taxon>Archaea</taxon>
        <taxon>Thermoproteota</taxon>
        <taxon>Thermoprotei</taxon>
        <taxon>Desulfurococcales</taxon>
        <taxon>Desulfurococcaceae</taxon>
        <taxon>Ignisphaera</taxon>
    </lineage>
</organism>
<evidence type="ECO:0000313" key="3">
    <source>
        <dbReference type="EMBL" id="HGN36598.1"/>
    </source>
</evidence>
<dbReference type="Pfam" id="PF07992">
    <property type="entry name" value="Pyr_redox_2"/>
    <property type="match status" value="1"/>
</dbReference>
<evidence type="ECO:0000256" key="1">
    <source>
        <dbReference type="ARBA" id="ARBA00023002"/>
    </source>
</evidence>
<keyword evidence="1" id="KW-0560">Oxidoreductase</keyword>
<sequence length="416" mass="45799">MEEKKEVVVIGAGPAGIAAAIRARQLGLETILIESRDVLGGIPLQCIHPGFGIHYFGEDLTGGEFIQRLIDKMHGIGVNYILNAYVHSIEIDSYIEKMVNVVTPNGVHKICTKTIIYAAGARERHLFELNIFGERPDGIYTAGEAQTIMDLYGVLPGENIVVIGSGDVGLIMARRFALEGANVRAVIEIMPYPGGLMRNIVQCLRDFNIPLYLGHAVTEIIGGRRVEAVRVAKVDEDMRPIKSTEFEIPCDTIVIAAGLTPNIDLLEKIGIAIDYRTKGPIVNELFETSIPGLFVAGNALVINDLVDYAAEQGEVAAEGAKIFVENDGIPTKSWKRIEPGRNVRFAIPHYISGERDVMLYARVQKPENDVYISIANLKIKMHNVRPAEMIRVKISTKIIAESRNTVIPVEVIPHEF</sequence>
<proteinExistence type="predicted"/>
<accession>A0A7J3JPH7</accession>
<dbReference type="Gene3D" id="3.50.50.60">
    <property type="entry name" value="FAD/NAD(P)-binding domain"/>
    <property type="match status" value="2"/>
</dbReference>
<dbReference type="SUPFAM" id="SSF51905">
    <property type="entry name" value="FAD/NAD(P)-binding domain"/>
    <property type="match status" value="1"/>
</dbReference>
<dbReference type="PANTHER" id="PTHR42949:SF3">
    <property type="entry name" value="ANAEROBIC GLYCEROL-3-PHOSPHATE DEHYDROGENASE SUBUNIT B"/>
    <property type="match status" value="1"/>
</dbReference>
<dbReference type="InterPro" id="IPR023753">
    <property type="entry name" value="FAD/NAD-binding_dom"/>
</dbReference>
<feature type="domain" description="FAD/NAD(P)-binding" evidence="2">
    <location>
        <begin position="6"/>
        <end position="313"/>
    </location>
</feature>
<dbReference type="PRINTS" id="PR00411">
    <property type="entry name" value="PNDRDTASEI"/>
</dbReference>
<name>A0A7J3JPH7_9CREN</name>
<dbReference type="EMBL" id="DTBZ01000072">
    <property type="protein sequence ID" value="HGQ17978.1"/>
    <property type="molecule type" value="Genomic_DNA"/>
</dbReference>
<gene>
    <name evidence="3" type="ORF">ENT87_03500</name>
    <name evidence="4" type="ORF">ENU30_03210</name>
</gene>
<dbReference type="EMBL" id="DTAI01000098">
    <property type="protein sequence ID" value="HGN36598.1"/>
    <property type="molecule type" value="Genomic_DNA"/>
</dbReference>
<dbReference type="GO" id="GO:0016491">
    <property type="term" value="F:oxidoreductase activity"/>
    <property type="evidence" value="ECO:0007669"/>
    <property type="project" value="UniProtKB-KW"/>
</dbReference>
<comment type="caution">
    <text evidence="4">The sequence shown here is derived from an EMBL/GenBank/DDBJ whole genome shotgun (WGS) entry which is preliminary data.</text>
</comment>
<protein>
    <submittedName>
        <fullName evidence="4">FAD-dependent oxidoreductase</fullName>
    </submittedName>
</protein>